<name>A0A560B046_AZOBR</name>
<dbReference type="PANTHER" id="PTHR11795:SF450">
    <property type="entry name" value="ABC TRANSPORTER PERMEASE PROTEIN"/>
    <property type="match status" value="1"/>
</dbReference>
<feature type="transmembrane region" description="Helical" evidence="9">
    <location>
        <begin position="183"/>
        <end position="209"/>
    </location>
</feature>
<dbReference type="InterPro" id="IPR001851">
    <property type="entry name" value="ABC_transp_permease"/>
</dbReference>
<dbReference type="Pfam" id="PF02653">
    <property type="entry name" value="BPD_transp_2"/>
    <property type="match status" value="1"/>
</dbReference>
<dbReference type="GO" id="GO:0005886">
    <property type="term" value="C:plasma membrane"/>
    <property type="evidence" value="ECO:0007669"/>
    <property type="project" value="UniProtKB-SubCell"/>
</dbReference>
<feature type="transmembrane region" description="Helical" evidence="9">
    <location>
        <begin position="66"/>
        <end position="89"/>
    </location>
</feature>
<evidence type="ECO:0000256" key="4">
    <source>
        <dbReference type="ARBA" id="ARBA00022692"/>
    </source>
</evidence>
<organism evidence="10 11">
    <name type="scientific">Azospirillum brasilense</name>
    <dbReference type="NCBI Taxonomy" id="192"/>
    <lineage>
        <taxon>Bacteria</taxon>
        <taxon>Pseudomonadati</taxon>
        <taxon>Pseudomonadota</taxon>
        <taxon>Alphaproteobacteria</taxon>
        <taxon>Rhodospirillales</taxon>
        <taxon>Azospirillaceae</taxon>
        <taxon>Azospirillum</taxon>
    </lineage>
</organism>
<evidence type="ECO:0000256" key="2">
    <source>
        <dbReference type="ARBA" id="ARBA00022448"/>
    </source>
</evidence>
<evidence type="ECO:0000256" key="3">
    <source>
        <dbReference type="ARBA" id="ARBA00022475"/>
    </source>
</evidence>
<evidence type="ECO:0000256" key="1">
    <source>
        <dbReference type="ARBA" id="ARBA00004651"/>
    </source>
</evidence>
<dbReference type="CDD" id="cd06582">
    <property type="entry name" value="TM_PBP1_LivH_like"/>
    <property type="match status" value="1"/>
</dbReference>
<keyword evidence="5" id="KW-0029">Amino-acid transport</keyword>
<keyword evidence="4 9" id="KW-0812">Transmembrane</keyword>
<evidence type="ECO:0000256" key="7">
    <source>
        <dbReference type="ARBA" id="ARBA00023136"/>
    </source>
</evidence>
<sequence>MITLQLLVNGLALGAAYALVALGFVLVLNATAAVNFAQGDLVMAGGLLGVALAPHLPAYLPLPGLLLLPVVLVLMAGLGLLLAAAAYLPLRRRPPVAVFISTIAAGIILQNGASVLFGPEPRAAPPLLGGGTLDLGGLVVAEQSLAIIAVAALLIAVQQWLFGRTQLGRRLRATAQDPEMARACGVPVTAMILVTFALGTAFAGAAGLLLANRYFVTPTAGGDLILKAYIAVTIGGWGSVPGAVAGALLIALFEVGVSSVLSYPVALGLLYATLLVILVARPQGLFGEAARRRA</sequence>
<keyword evidence="6 9" id="KW-1133">Transmembrane helix</keyword>
<dbReference type="GO" id="GO:0022857">
    <property type="term" value="F:transmembrane transporter activity"/>
    <property type="evidence" value="ECO:0007669"/>
    <property type="project" value="InterPro"/>
</dbReference>
<comment type="subcellular location">
    <subcellularLocation>
        <location evidence="1">Cell membrane</location>
        <topology evidence="1">Multi-pass membrane protein</topology>
    </subcellularLocation>
</comment>
<feature type="transmembrane region" description="Helical" evidence="9">
    <location>
        <begin position="229"/>
        <end position="253"/>
    </location>
</feature>
<comment type="caution">
    <text evidence="10">The sequence shown here is derived from an EMBL/GenBank/DDBJ whole genome shotgun (WGS) entry which is preliminary data.</text>
</comment>
<evidence type="ECO:0000313" key="10">
    <source>
        <dbReference type="EMBL" id="TWA65994.1"/>
    </source>
</evidence>
<accession>A0A560B046</accession>
<dbReference type="Proteomes" id="UP000316083">
    <property type="component" value="Unassembled WGS sequence"/>
</dbReference>
<comment type="similarity">
    <text evidence="8">Belongs to the binding-protein-dependent transport system permease family. LivHM subfamily.</text>
</comment>
<feature type="transmembrane region" description="Helical" evidence="9">
    <location>
        <begin position="138"/>
        <end position="162"/>
    </location>
</feature>
<keyword evidence="2" id="KW-0813">Transport</keyword>
<evidence type="ECO:0000256" key="9">
    <source>
        <dbReference type="SAM" id="Phobius"/>
    </source>
</evidence>
<gene>
    <name evidence="10" type="ORF">FBZ82_109251</name>
</gene>
<evidence type="ECO:0000256" key="8">
    <source>
        <dbReference type="ARBA" id="ARBA00037998"/>
    </source>
</evidence>
<dbReference type="EMBL" id="VITF01000009">
    <property type="protein sequence ID" value="TWA65994.1"/>
    <property type="molecule type" value="Genomic_DNA"/>
</dbReference>
<feature type="transmembrane region" description="Helical" evidence="9">
    <location>
        <begin position="6"/>
        <end position="29"/>
    </location>
</feature>
<dbReference type="InterPro" id="IPR052157">
    <property type="entry name" value="BCAA_transport_permease"/>
</dbReference>
<dbReference type="GO" id="GO:0006865">
    <property type="term" value="P:amino acid transport"/>
    <property type="evidence" value="ECO:0007669"/>
    <property type="project" value="UniProtKB-KW"/>
</dbReference>
<dbReference type="AlphaFoldDB" id="A0A560B046"/>
<evidence type="ECO:0000256" key="5">
    <source>
        <dbReference type="ARBA" id="ARBA00022970"/>
    </source>
</evidence>
<evidence type="ECO:0000256" key="6">
    <source>
        <dbReference type="ARBA" id="ARBA00022989"/>
    </source>
</evidence>
<feature type="transmembrane region" description="Helical" evidence="9">
    <location>
        <begin position="96"/>
        <end position="118"/>
    </location>
</feature>
<dbReference type="PANTHER" id="PTHR11795">
    <property type="entry name" value="BRANCHED-CHAIN AMINO ACID TRANSPORT SYSTEM PERMEASE PROTEIN LIVH"/>
    <property type="match status" value="1"/>
</dbReference>
<keyword evidence="3" id="KW-1003">Cell membrane</keyword>
<dbReference type="RefSeq" id="WP_145678312.1">
    <property type="nucleotide sequence ID" value="NZ_VITF01000009.1"/>
</dbReference>
<proteinExistence type="inferred from homology"/>
<feature type="transmembrane region" description="Helical" evidence="9">
    <location>
        <begin position="41"/>
        <end position="60"/>
    </location>
</feature>
<evidence type="ECO:0000313" key="11">
    <source>
        <dbReference type="Proteomes" id="UP000316083"/>
    </source>
</evidence>
<protein>
    <submittedName>
        <fullName evidence="10">Amino acid/amide ABC transporter membrane protein 1 (HAAT family)</fullName>
    </submittedName>
</protein>
<feature type="transmembrane region" description="Helical" evidence="9">
    <location>
        <begin position="260"/>
        <end position="280"/>
    </location>
</feature>
<keyword evidence="7 9" id="KW-0472">Membrane</keyword>
<reference evidence="10 11" key="1">
    <citation type="submission" date="2019-06" db="EMBL/GenBank/DDBJ databases">
        <title>Genomic Encyclopedia of Type Strains, Phase IV (KMG-V): Genome sequencing to study the core and pangenomes of soil and plant-associated prokaryotes.</title>
        <authorList>
            <person name="Whitman W."/>
        </authorList>
    </citation>
    <scope>NUCLEOTIDE SEQUENCE [LARGE SCALE GENOMIC DNA]</scope>
    <source>
        <strain evidence="10 11">BR 11796</strain>
    </source>
</reference>